<keyword evidence="8" id="KW-1185">Reference proteome</keyword>
<feature type="signal peptide" evidence="5">
    <location>
        <begin position="1"/>
        <end position="24"/>
    </location>
</feature>
<name>A0A660LFR8_9ACTN</name>
<dbReference type="EMBL" id="RBIL01000001">
    <property type="protein sequence ID" value="RKQ93126.1"/>
    <property type="molecule type" value="Genomic_DNA"/>
</dbReference>
<keyword evidence="1 4" id="KW-0349">Heme</keyword>
<evidence type="ECO:0000256" key="4">
    <source>
        <dbReference type="PROSITE-ProRule" id="PRU00433"/>
    </source>
</evidence>
<gene>
    <name evidence="7" type="ORF">C8N24_2986</name>
</gene>
<feature type="chain" id="PRO_5039686539" description="Cytochrome c domain-containing protein" evidence="5">
    <location>
        <begin position="25"/>
        <end position="118"/>
    </location>
</feature>
<dbReference type="AlphaFoldDB" id="A0A660LFR8"/>
<accession>A0A660LFR8</accession>
<keyword evidence="5" id="KW-0732">Signal</keyword>
<dbReference type="PROSITE" id="PS51007">
    <property type="entry name" value="CYTC"/>
    <property type="match status" value="1"/>
</dbReference>
<evidence type="ECO:0000313" key="7">
    <source>
        <dbReference type="EMBL" id="RKQ93126.1"/>
    </source>
</evidence>
<dbReference type="Proteomes" id="UP000278962">
    <property type="component" value="Unassembled WGS sequence"/>
</dbReference>
<dbReference type="InterPro" id="IPR009056">
    <property type="entry name" value="Cyt_c-like_dom"/>
</dbReference>
<dbReference type="Gene3D" id="1.10.760.10">
    <property type="entry name" value="Cytochrome c-like domain"/>
    <property type="match status" value="1"/>
</dbReference>
<feature type="domain" description="Cytochrome c" evidence="6">
    <location>
        <begin position="36"/>
        <end position="118"/>
    </location>
</feature>
<dbReference type="OrthoDB" id="9811281at2"/>
<protein>
    <recommendedName>
        <fullName evidence="6">Cytochrome c domain-containing protein</fullName>
    </recommendedName>
</protein>
<evidence type="ECO:0000259" key="6">
    <source>
        <dbReference type="PROSITE" id="PS51007"/>
    </source>
</evidence>
<sequence length="118" mass="11826">MRATTLAAGGLVCAGAAMTIAAFAGGGDSTATTATKPTRDGLAVFIEQGCGSCHTFAPAGSTAPIGPDLEVALVGASRKDVQRAIVAPPRDGPMPDDFATRISPPDLERLVTFLLGAQ</sequence>
<dbReference type="GO" id="GO:0009055">
    <property type="term" value="F:electron transfer activity"/>
    <property type="evidence" value="ECO:0007669"/>
    <property type="project" value="InterPro"/>
</dbReference>
<evidence type="ECO:0000313" key="8">
    <source>
        <dbReference type="Proteomes" id="UP000278962"/>
    </source>
</evidence>
<dbReference type="GO" id="GO:0046872">
    <property type="term" value="F:metal ion binding"/>
    <property type="evidence" value="ECO:0007669"/>
    <property type="project" value="UniProtKB-KW"/>
</dbReference>
<organism evidence="7 8">
    <name type="scientific">Solirubrobacter pauli</name>
    <dbReference type="NCBI Taxonomy" id="166793"/>
    <lineage>
        <taxon>Bacteria</taxon>
        <taxon>Bacillati</taxon>
        <taxon>Actinomycetota</taxon>
        <taxon>Thermoleophilia</taxon>
        <taxon>Solirubrobacterales</taxon>
        <taxon>Solirubrobacteraceae</taxon>
        <taxon>Solirubrobacter</taxon>
    </lineage>
</organism>
<proteinExistence type="predicted"/>
<dbReference type="GO" id="GO:0020037">
    <property type="term" value="F:heme binding"/>
    <property type="evidence" value="ECO:0007669"/>
    <property type="project" value="InterPro"/>
</dbReference>
<evidence type="ECO:0000256" key="5">
    <source>
        <dbReference type="SAM" id="SignalP"/>
    </source>
</evidence>
<keyword evidence="3 4" id="KW-0408">Iron</keyword>
<keyword evidence="2 4" id="KW-0479">Metal-binding</keyword>
<dbReference type="InterPro" id="IPR036909">
    <property type="entry name" value="Cyt_c-like_dom_sf"/>
</dbReference>
<evidence type="ECO:0000256" key="2">
    <source>
        <dbReference type="ARBA" id="ARBA00022723"/>
    </source>
</evidence>
<evidence type="ECO:0000256" key="1">
    <source>
        <dbReference type="ARBA" id="ARBA00022617"/>
    </source>
</evidence>
<dbReference type="RefSeq" id="WP_121250959.1">
    <property type="nucleotide sequence ID" value="NZ_RBIL01000001.1"/>
</dbReference>
<reference evidence="7 8" key="1">
    <citation type="submission" date="2018-10" db="EMBL/GenBank/DDBJ databases">
        <title>Genomic Encyclopedia of Archaeal and Bacterial Type Strains, Phase II (KMG-II): from individual species to whole genera.</title>
        <authorList>
            <person name="Goeker M."/>
        </authorList>
    </citation>
    <scope>NUCLEOTIDE SEQUENCE [LARGE SCALE GENOMIC DNA]</scope>
    <source>
        <strain evidence="7 8">DSM 14954</strain>
    </source>
</reference>
<evidence type="ECO:0000256" key="3">
    <source>
        <dbReference type="ARBA" id="ARBA00023004"/>
    </source>
</evidence>
<dbReference type="SUPFAM" id="SSF46626">
    <property type="entry name" value="Cytochrome c"/>
    <property type="match status" value="1"/>
</dbReference>
<comment type="caution">
    <text evidence="7">The sequence shown here is derived from an EMBL/GenBank/DDBJ whole genome shotgun (WGS) entry which is preliminary data.</text>
</comment>